<feature type="region of interest" description="Disordered" evidence="1">
    <location>
        <begin position="29"/>
        <end position="61"/>
    </location>
</feature>
<comment type="caution">
    <text evidence="2">The sequence shown here is derived from an EMBL/GenBank/DDBJ whole genome shotgun (WGS) entry which is preliminary data.</text>
</comment>
<dbReference type="AlphaFoldDB" id="A0A6A5F5U4"/>
<evidence type="ECO:0000313" key="2">
    <source>
        <dbReference type="EMBL" id="KAF1384034.1"/>
    </source>
</evidence>
<evidence type="ECO:0000256" key="1">
    <source>
        <dbReference type="SAM" id="MobiDB-lite"/>
    </source>
</evidence>
<organism evidence="2 3">
    <name type="scientific">Perca fluviatilis</name>
    <name type="common">European perch</name>
    <dbReference type="NCBI Taxonomy" id="8168"/>
    <lineage>
        <taxon>Eukaryota</taxon>
        <taxon>Metazoa</taxon>
        <taxon>Chordata</taxon>
        <taxon>Craniata</taxon>
        <taxon>Vertebrata</taxon>
        <taxon>Euteleostomi</taxon>
        <taxon>Actinopterygii</taxon>
        <taxon>Neopterygii</taxon>
        <taxon>Teleostei</taxon>
        <taxon>Neoteleostei</taxon>
        <taxon>Acanthomorphata</taxon>
        <taxon>Eupercaria</taxon>
        <taxon>Perciformes</taxon>
        <taxon>Percoidei</taxon>
        <taxon>Percidae</taxon>
        <taxon>Percinae</taxon>
        <taxon>Perca</taxon>
    </lineage>
</organism>
<dbReference type="Proteomes" id="UP000465112">
    <property type="component" value="Chromosome 11"/>
</dbReference>
<keyword evidence="3" id="KW-1185">Reference proteome</keyword>
<feature type="compositionally biased region" description="Basic and acidic residues" evidence="1">
    <location>
        <begin position="48"/>
        <end position="61"/>
    </location>
</feature>
<sequence length="181" mass="20537">MEPLFRLQEPLMRELTLRPSEEALAFTRSRKEAPATALVKSPDQVQSEARDRVRRKGGDPADHRQVLAESELQLGQYRGQTFRWLLGNDVGYAVTIVVSHEREREKGGIGLQSALMVHKDALVSYARLFPLMVAAIDRRRMLQGSPETMRGLDDTLVGFGQYRGLKRRPCTRHRTTSGHPM</sequence>
<reference evidence="2 3" key="1">
    <citation type="submission" date="2019-06" db="EMBL/GenBank/DDBJ databases">
        <title>A chromosome-scale genome assembly of the European perch, Perca fluviatilis.</title>
        <authorList>
            <person name="Roques C."/>
            <person name="Zahm M."/>
            <person name="Cabau C."/>
            <person name="Klopp C."/>
            <person name="Bouchez O."/>
            <person name="Donnadieu C."/>
            <person name="Kuhl H."/>
            <person name="Gislard M."/>
            <person name="Guendouz S."/>
            <person name="Journot L."/>
            <person name="Haffray P."/>
            <person name="Bestin A."/>
            <person name="Morvezen R."/>
            <person name="Feron R."/>
            <person name="Wen M."/>
            <person name="Jouanno E."/>
            <person name="Herpin A."/>
            <person name="Schartl M."/>
            <person name="Postlethwait J."/>
            <person name="Schaerlinger B."/>
            <person name="Chardard D."/>
            <person name="Lecocq T."/>
            <person name="Poncet C."/>
            <person name="Jaffrelo L."/>
            <person name="Lampietro C."/>
            <person name="Guiguen Y."/>
        </authorList>
    </citation>
    <scope>NUCLEOTIDE SEQUENCE [LARGE SCALE GENOMIC DNA]</scope>
    <source>
        <tissue evidence="2">Blood</tissue>
    </source>
</reference>
<name>A0A6A5F5U4_PERFL</name>
<accession>A0A6A5F5U4</accession>
<dbReference type="EMBL" id="VHII01000011">
    <property type="protein sequence ID" value="KAF1384034.1"/>
    <property type="molecule type" value="Genomic_DNA"/>
</dbReference>
<protein>
    <submittedName>
        <fullName evidence="2">Uncharacterized protein</fullName>
    </submittedName>
</protein>
<proteinExistence type="predicted"/>
<gene>
    <name evidence="2" type="ORF">PFLUV_G00138040</name>
</gene>
<evidence type="ECO:0000313" key="3">
    <source>
        <dbReference type="Proteomes" id="UP000465112"/>
    </source>
</evidence>